<evidence type="ECO:0000256" key="3">
    <source>
        <dbReference type="ARBA" id="ARBA00022833"/>
    </source>
</evidence>
<feature type="region of interest" description="Disordered" evidence="5">
    <location>
        <begin position="1"/>
        <end position="20"/>
    </location>
</feature>
<organism evidence="7 8">
    <name type="scientific">Pseudomonas fluorescens</name>
    <dbReference type="NCBI Taxonomy" id="294"/>
    <lineage>
        <taxon>Bacteria</taxon>
        <taxon>Pseudomonadati</taxon>
        <taxon>Pseudomonadota</taxon>
        <taxon>Gammaproteobacteria</taxon>
        <taxon>Pseudomonadales</taxon>
        <taxon>Pseudomonadaceae</taxon>
        <taxon>Pseudomonas</taxon>
    </lineage>
</organism>
<evidence type="ECO:0000313" key="7">
    <source>
        <dbReference type="EMBL" id="MBT2331620.1"/>
    </source>
</evidence>
<evidence type="ECO:0000256" key="4">
    <source>
        <dbReference type="PROSITE-ProRule" id="PRU00510"/>
    </source>
</evidence>
<dbReference type="Gene3D" id="1.20.120.910">
    <property type="entry name" value="DksA, coiled-coil domain"/>
    <property type="match status" value="1"/>
</dbReference>
<protein>
    <submittedName>
        <fullName evidence="7">TraR/DksA C4-type zinc finger protein</fullName>
    </submittedName>
</protein>
<evidence type="ECO:0000313" key="8">
    <source>
        <dbReference type="Proteomes" id="UP000692896"/>
    </source>
</evidence>
<evidence type="ECO:0000259" key="6">
    <source>
        <dbReference type="Pfam" id="PF01258"/>
    </source>
</evidence>
<dbReference type="GO" id="GO:0008270">
    <property type="term" value="F:zinc ion binding"/>
    <property type="evidence" value="ECO:0007669"/>
    <property type="project" value="UniProtKB-KW"/>
</dbReference>
<sequence length="69" mass="7699">MALGDVAEDDSQEALRRVRQSEMSSGVTAYRCETCGDAIPEDRRQNEPGTEHCADCIDALKHSTRRGFR</sequence>
<dbReference type="AlphaFoldDB" id="A0A944DRS0"/>
<dbReference type="Pfam" id="PF01258">
    <property type="entry name" value="zf-dskA_traR"/>
    <property type="match status" value="1"/>
</dbReference>
<dbReference type="SUPFAM" id="SSF57716">
    <property type="entry name" value="Glucocorticoid receptor-like (DNA-binding domain)"/>
    <property type="match status" value="1"/>
</dbReference>
<feature type="domain" description="Zinc finger DksA/TraR C4-type" evidence="6">
    <location>
        <begin position="30"/>
        <end position="56"/>
    </location>
</feature>
<keyword evidence="3" id="KW-0862">Zinc</keyword>
<accession>A0A944DRS0</accession>
<feature type="compositionally biased region" description="Acidic residues" evidence="5">
    <location>
        <begin position="1"/>
        <end position="12"/>
    </location>
</feature>
<dbReference type="EMBL" id="JAGGOB010000056">
    <property type="protein sequence ID" value="MBT2331620.1"/>
    <property type="molecule type" value="Genomic_DNA"/>
</dbReference>
<keyword evidence="2" id="KW-0863">Zinc-finger</keyword>
<dbReference type="Proteomes" id="UP000692896">
    <property type="component" value="Unassembled WGS sequence"/>
</dbReference>
<gene>
    <name evidence="7" type="ORF">J7E47_23165</name>
</gene>
<reference evidence="7" key="1">
    <citation type="submission" date="2021-03" db="EMBL/GenBank/DDBJ databases">
        <title>Genomic analysis provides insights into the functional capacity of soil bacteria communities inhabiting an altitudinal gradient in the Atacama Desert.</title>
        <authorList>
            <person name="Gonzalez M."/>
            <person name="Maldonado J."/>
            <person name="Maza F."/>
            <person name="Hodar C."/>
            <person name="Cortes M."/>
            <person name="Palma R."/>
            <person name="Andreani C."/>
            <person name="Gaete A."/>
            <person name="Vasquez-Dean J."/>
            <person name="Acuna V."/>
            <person name="Aguado M."/>
            <person name="Mandakovic D."/>
            <person name="Latorre M."/>
            <person name="Orellana A."/>
            <person name="Gutierrez R."/>
            <person name="Montecino M."/>
            <person name="Allende M."/>
            <person name="Maass A."/>
            <person name="Cambiazo V."/>
        </authorList>
    </citation>
    <scope>NUCLEOTIDE SEQUENCE</scope>
    <source>
        <strain evidence="7">ISL-25</strain>
    </source>
</reference>
<dbReference type="InterPro" id="IPR000962">
    <property type="entry name" value="Znf_DskA_TraR"/>
</dbReference>
<feature type="zinc finger region" description="dksA C4-type" evidence="4">
    <location>
        <begin position="32"/>
        <end position="56"/>
    </location>
</feature>
<dbReference type="PROSITE" id="PS01102">
    <property type="entry name" value="ZF_DKSA_1"/>
    <property type="match status" value="1"/>
</dbReference>
<dbReference type="RefSeq" id="WP_214912905.1">
    <property type="nucleotide sequence ID" value="NZ_JAGGNY010000004.1"/>
</dbReference>
<dbReference type="InterPro" id="IPR020458">
    <property type="entry name" value="Znf_DskA_TraR_CS"/>
</dbReference>
<evidence type="ECO:0000256" key="2">
    <source>
        <dbReference type="ARBA" id="ARBA00022771"/>
    </source>
</evidence>
<dbReference type="PROSITE" id="PS51128">
    <property type="entry name" value="ZF_DKSA_2"/>
    <property type="match status" value="1"/>
</dbReference>
<evidence type="ECO:0000256" key="5">
    <source>
        <dbReference type="SAM" id="MobiDB-lite"/>
    </source>
</evidence>
<evidence type="ECO:0000256" key="1">
    <source>
        <dbReference type="ARBA" id="ARBA00022723"/>
    </source>
</evidence>
<keyword evidence="1" id="KW-0479">Metal-binding</keyword>
<proteinExistence type="predicted"/>
<name>A0A944DRS0_PSEFL</name>
<comment type="caution">
    <text evidence="7">The sequence shown here is derived from an EMBL/GenBank/DDBJ whole genome shotgun (WGS) entry which is preliminary data.</text>
</comment>